<evidence type="ECO:0000256" key="2">
    <source>
        <dbReference type="SAM" id="SignalP"/>
    </source>
</evidence>
<feature type="compositionally biased region" description="Polar residues" evidence="1">
    <location>
        <begin position="763"/>
        <end position="772"/>
    </location>
</feature>
<feature type="compositionally biased region" description="Polar residues" evidence="1">
    <location>
        <begin position="566"/>
        <end position="582"/>
    </location>
</feature>
<feature type="region of interest" description="Disordered" evidence="1">
    <location>
        <begin position="831"/>
        <end position="867"/>
    </location>
</feature>
<feature type="region of interest" description="Disordered" evidence="1">
    <location>
        <begin position="732"/>
        <end position="772"/>
    </location>
</feature>
<feature type="signal peptide" evidence="2">
    <location>
        <begin position="1"/>
        <end position="18"/>
    </location>
</feature>
<feature type="compositionally biased region" description="Polar residues" evidence="1">
    <location>
        <begin position="218"/>
        <end position="228"/>
    </location>
</feature>
<feature type="region of interest" description="Disordered" evidence="1">
    <location>
        <begin position="424"/>
        <end position="582"/>
    </location>
</feature>
<reference evidence="3 4" key="1">
    <citation type="submission" date="2019-10" db="EMBL/GenBank/DDBJ databases">
        <authorList>
            <person name="Palmer J.M."/>
        </authorList>
    </citation>
    <scope>NUCLEOTIDE SEQUENCE [LARGE SCALE GENOMIC DNA]</scope>
    <source>
        <strain evidence="3 4">TWF696</strain>
    </source>
</reference>
<feature type="compositionally biased region" description="Low complexity" evidence="1">
    <location>
        <begin position="430"/>
        <end position="442"/>
    </location>
</feature>
<comment type="caution">
    <text evidence="3">The sequence shown here is derived from an EMBL/GenBank/DDBJ whole genome shotgun (WGS) entry which is preliminary data.</text>
</comment>
<gene>
    <name evidence="3" type="ORF">TWF696_007472</name>
</gene>
<organism evidence="3 4">
    <name type="scientific">Orbilia brochopaga</name>
    <dbReference type="NCBI Taxonomy" id="3140254"/>
    <lineage>
        <taxon>Eukaryota</taxon>
        <taxon>Fungi</taxon>
        <taxon>Dikarya</taxon>
        <taxon>Ascomycota</taxon>
        <taxon>Pezizomycotina</taxon>
        <taxon>Orbiliomycetes</taxon>
        <taxon>Orbiliales</taxon>
        <taxon>Orbiliaceae</taxon>
        <taxon>Orbilia</taxon>
    </lineage>
</organism>
<feature type="compositionally biased region" description="Basic and acidic residues" evidence="1">
    <location>
        <begin position="156"/>
        <end position="165"/>
    </location>
</feature>
<dbReference type="EMBL" id="JAVHNQ010000006">
    <property type="protein sequence ID" value="KAK6343811.1"/>
    <property type="molecule type" value="Genomic_DNA"/>
</dbReference>
<feature type="compositionally biased region" description="Polar residues" evidence="1">
    <location>
        <begin position="334"/>
        <end position="343"/>
    </location>
</feature>
<protein>
    <submittedName>
        <fullName evidence="3">Uncharacterized protein</fullName>
    </submittedName>
</protein>
<feature type="compositionally biased region" description="Low complexity" evidence="1">
    <location>
        <begin position="344"/>
        <end position="355"/>
    </location>
</feature>
<dbReference type="AlphaFoldDB" id="A0AAV9UK77"/>
<feature type="compositionally biased region" description="Low complexity" evidence="1">
    <location>
        <begin position="450"/>
        <end position="467"/>
    </location>
</feature>
<feature type="compositionally biased region" description="Low complexity" evidence="1">
    <location>
        <begin position="517"/>
        <end position="536"/>
    </location>
</feature>
<accession>A0AAV9UK77</accession>
<sequence>MRYRALKFAPLLPLSILGSPLEQVPRPRESTAPCLLGRAGAEPATADYSSEDFTTEAYDGLAKGAADPDLASGSNWSSETDSDHIDNIIKWLDTNRAVLVDLSPWEKANLTNWARALAYFSEIAATGSFDTGGRSLRGDDILSFYSAIDQATDGDFGERSFERGDGSSSGMESSAFDSGGTSSESLAMSSEIGTQPGSALSSTGATSNPASSGPPTPNTNQISPSSQRTTVVVTQTLITTVPESGTSSVHGVGHYHTSTLTVGPTTSEKHERSGTSIALSPGSSSFVALSSFSRNTKLFPGTSSSSFRPGETAAGTSTITTTVSGTGSDGPATMTVTSTLFPKSSSGPESSSTRSFSRVDFDLIRTAMTSDTVVSDTTRVRGATVVTRTVPVKFSQVGGAHAPAVTDGLTGSVSTKIYFAPSTASERGQVVSSSGTTVTLTVTDDRPSSIKHPPSSSSTASDDISTPQTSTHTSLEDATISTGTSTASTAVTSSDRASSTLKQGRVLGPAAKDHEISSTSTSSRPTTTSRTSSTTSVKPSLRHDRLRGSLKHNLNPSQGAHGAATTMLSDNQPADTTKEASTMQKSLEPLTNDSHAGGTGIHSFVAPVNRIAVPETKVPTSSSTLTSATTSLVMEGATSYAITAMNGNVPSEKGLHLNTTGSIPMVSTLEAKPWATVTPVATTGSWSARTNNSTAFTSAITDDTTISRPSNITMQSIADSLTSTQKASTSYASTTSTDHLSSSSDTSRTTSTTTSRPSSLTPKITTSSLGSTDSEIISRATLSIPAVYSTFVTGTSFSTMSATNSSTPSTTIRRDRKPTAVIKGVSDLSTSHLRASGTPRTTLTADFTGHNLNGTRSGTTTGQESKA</sequence>
<feature type="compositionally biased region" description="Low complexity" evidence="1">
    <location>
        <begin position="478"/>
        <end position="500"/>
    </location>
</feature>
<name>A0AAV9UK77_9PEZI</name>
<evidence type="ECO:0000256" key="1">
    <source>
        <dbReference type="SAM" id="MobiDB-lite"/>
    </source>
</evidence>
<feature type="region of interest" description="Disordered" evidence="1">
    <location>
        <begin position="300"/>
        <end position="355"/>
    </location>
</feature>
<keyword evidence="4" id="KW-1185">Reference proteome</keyword>
<feature type="chain" id="PRO_5043508191" evidence="2">
    <location>
        <begin position="19"/>
        <end position="867"/>
    </location>
</feature>
<feature type="compositionally biased region" description="Low complexity" evidence="1">
    <location>
        <begin position="732"/>
        <end position="762"/>
    </location>
</feature>
<evidence type="ECO:0000313" key="4">
    <source>
        <dbReference type="Proteomes" id="UP001375240"/>
    </source>
</evidence>
<keyword evidence="2" id="KW-0732">Signal</keyword>
<feature type="region of interest" description="Disordered" evidence="1">
    <location>
        <begin position="155"/>
        <end position="230"/>
    </location>
</feature>
<dbReference type="Proteomes" id="UP001375240">
    <property type="component" value="Unassembled WGS sequence"/>
</dbReference>
<feature type="compositionally biased region" description="Low complexity" evidence="1">
    <location>
        <begin position="312"/>
        <end position="326"/>
    </location>
</feature>
<evidence type="ECO:0000313" key="3">
    <source>
        <dbReference type="EMBL" id="KAK6343811.1"/>
    </source>
</evidence>
<proteinExistence type="predicted"/>
<feature type="compositionally biased region" description="Polar residues" evidence="1">
    <location>
        <begin position="166"/>
        <end position="211"/>
    </location>
</feature>